<dbReference type="Gene3D" id="3.30.1490.20">
    <property type="entry name" value="ATP-grasp fold, A domain"/>
    <property type="match status" value="1"/>
</dbReference>
<gene>
    <name evidence="5" type="ORF">AUP43_08105</name>
</gene>
<dbReference type="GO" id="GO:0006099">
    <property type="term" value="P:tricarboxylic acid cycle"/>
    <property type="evidence" value="ECO:0007669"/>
    <property type="project" value="UniProtKB-KW"/>
</dbReference>
<dbReference type="SUPFAM" id="SSF51735">
    <property type="entry name" value="NAD(P)-binding Rossmann-fold domains"/>
    <property type="match status" value="1"/>
</dbReference>
<feature type="domain" description="ATP-grasp" evidence="4">
    <location>
        <begin position="488"/>
        <end position="524"/>
    </location>
</feature>
<comment type="caution">
    <text evidence="5">The sequence shown here is derived from an EMBL/GenBank/DDBJ whole genome shotgun (WGS) entry which is preliminary data.</text>
</comment>
<dbReference type="InterPro" id="IPR013815">
    <property type="entry name" value="ATP_grasp_subdomain_1"/>
</dbReference>
<dbReference type="SMART" id="SM00881">
    <property type="entry name" value="CoA_binding"/>
    <property type="match status" value="1"/>
</dbReference>
<reference evidence="5 6" key="1">
    <citation type="submission" date="2015-12" db="EMBL/GenBank/DDBJ databases">
        <title>Genome sequence of Oceanibaculum pacificum MCCC 1A02656.</title>
        <authorList>
            <person name="Lu L."/>
            <person name="Lai Q."/>
            <person name="Shao Z."/>
            <person name="Qian P."/>
        </authorList>
    </citation>
    <scope>NUCLEOTIDE SEQUENCE [LARGE SCALE GENOMIC DNA]</scope>
    <source>
        <strain evidence="5 6">MCCC 1A02656</strain>
    </source>
</reference>
<dbReference type="PANTHER" id="PTHR42793:SF4">
    <property type="entry name" value="BLL6376 PROTEIN"/>
    <property type="match status" value="1"/>
</dbReference>
<evidence type="ECO:0000313" key="6">
    <source>
        <dbReference type="Proteomes" id="UP000076400"/>
    </source>
</evidence>
<dbReference type="InterPro" id="IPR011761">
    <property type="entry name" value="ATP-grasp"/>
</dbReference>
<dbReference type="InterPro" id="IPR016102">
    <property type="entry name" value="Succinyl-CoA_synth-like"/>
</dbReference>
<dbReference type="InterPro" id="IPR036291">
    <property type="entry name" value="NAD(P)-bd_dom_sf"/>
</dbReference>
<dbReference type="Pfam" id="PF13607">
    <property type="entry name" value="Succ_CoA_lig"/>
    <property type="match status" value="1"/>
</dbReference>
<dbReference type="STRING" id="580166.AUP43_08105"/>
<comment type="similarity">
    <text evidence="2">In the N-terminal section; belongs to the acetate CoA ligase alpha subunit family.</text>
</comment>
<keyword evidence="3" id="KW-0067">ATP-binding</keyword>
<proteinExistence type="inferred from homology"/>
<dbReference type="FunFam" id="3.30.1490.20:FF:000020">
    <property type="entry name" value="Protein lysine acetyltransferase"/>
    <property type="match status" value="1"/>
</dbReference>
<dbReference type="PROSITE" id="PS50975">
    <property type="entry name" value="ATP_GRASP"/>
    <property type="match status" value="1"/>
</dbReference>
<dbReference type="OrthoDB" id="9807426at2"/>
<protein>
    <submittedName>
        <fullName evidence="5">Acyl-CoA synthetase</fullName>
    </submittedName>
</protein>
<dbReference type="Gene3D" id="3.30.470.20">
    <property type="entry name" value="ATP-grasp fold, B domain"/>
    <property type="match status" value="1"/>
</dbReference>
<dbReference type="Gene3D" id="3.40.50.261">
    <property type="entry name" value="Succinyl-CoA synthetase domains"/>
    <property type="match status" value="2"/>
</dbReference>
<name>A0A154W5Z8_9PROT</name>
<evidence type="ECO:0000313" key="5">
    <source>
        <dbReference type="EMBL" id="KZD08966.1"/>
    </source>
</evidence>
<dbReference type="Gene3D" id="3.40.50.720">
    <property type="entry name" value="NAD(P)-binding Rossmann-like Domain"/>
    <property type="match status" value="1"/>
</dbReference>
<sequence>MSGSEQLARLFAPRSVAIIGASADPKRIGGRPIGAMLARGFTGRIMPVNPNRPEIQGLPAYASVADLPETPDVAIIAVPAALVADTVSALAGRGVPAAIVFSAGFAEMGGEGEREQARVVAAAQAGNMRLVGPNTLGLFDMRSGFYGTFTSVFEGGFPDVGRIGIASQSGAYCGHLVAVMRERGLGIATAVMTGNEADISIGDVIGRMVEDPEIDVIAAYAEGINKGDSFIRALEAARQARKPVVVMKVGRSAIGGAAAISHTASIAGDDAVTSAVLEEFGAVQARTTDEMLDIAQLATRKIYPAKNTLGVITVSGGAGVVISDAAEELGLDMPQMPAASQARLKEILPYAAPRNPVDATAQVLNDLSLLGQFGEAVVKEGGYSSILGFLTYTADAPSLSARLREQFRLLKDAYPDRLYVLSLVAGAERVREFEADGFTVFADPTRATVAISAMGTFGAGFARQPGQPPLTVPKVGLPSSNPSEAEAKKLLAQAGIASVPEEVCATADAAVAAAAQFGFPVVLKIVSPDILHKTEIGGVLLDVADEAGVRAGFATLIERAKAHAPQARIEGVLVARQLKGGVECILGIHRDPVFGPVAMVGLGGVFVEIVKDVAFRRCPFGVDVAERMIRSLKGAPLLLGARGRPKADIKALAEMLSRLSSFAHGQGEKLQSIDLNPVIVLPVGHGAYAADAVIEIGGGDGH</sequence>
<evidence type="ECO:0000259" key="4">
    <source>
        <dbReference type="PROSITE" id="PS50975"/>
    </source>
</evidence>
<dbReference type="InterPro" id="IPR032875">
    <property type="entry name" value="Succ_CoA_lig_flav_dom"/>
</dbReference>
<dbReference type="Pfam" id="PF13380">
    <property type="entry name" value="CoA_binding_2"/>
    <property type="match status" value="1"/>
</dbReference>
<dbReference type="SUPFAM" id="SSF56059">
    <property type="entry name" value="Glutathione synthetase ATP-binding domain-like"/>
    <property type="match status" value="1"/>
</dbReference>
<dbReference type="Proteomes" id="UP000076400">
    <property type="component" value="Unassembled WGS sequence"/>
</dbReference>
<dbReference type="AlphaFoldDB" id="A0A154W5Z8"/>
<dbReference type="GO" id="GO:0005524">
    <property type="term" value="F:ATP binding"/>
    <property type="evidence" value="ECO:0007669"/>
    <property type="project" value="UniProtKB-UniRule"/>
</dbReference>
<dbReference type="Pfam" id="PF13549">
    <property type="entry name" value="ATP-grasp_5"/>
    <property type="match status" value="1"/>
</dbReference>
<dbReference type="SUPFAM" id="SSF52210">
    <property type="entry name" value="Succinyl-CoA synthetase domains"/>
    <property type="match status" value="2"/>
</dbReference>
<dbReference type="PANTHER" id="PTHR42793">
    <property type="entry name" value="COA BINDING DOMAIN CONTAINING PROTEIN"/>
    <property type="match status" value="1"/>
</dbReference>
<keyword evidence="6" id="KW-1185">Reference proteome</keyword>
<evidence type="ECO:0000256" key="1">
    <source>
        <dbReference type="ARBA" id="ARBA00022532"/>
    </source>
</evidence>
<organism evidence="5 6">
    <name type="scientific">Oceanibaculum pacificum</name>
    <dbReference type="NCBI Taxonomy" id="580166"/>
    <lineage>
        <taxon>Bacteria</taxon>
        <taxon>Pseudomonadati</taxon>
        <taxon>Pseudomonadota</taxon>
        <taxon>Alphaproteobacteria</taxon>
        <taxon>Rhodospirillales</taxon>
        <taxon>Oceanibaculaceae</taxon>
        <taxon>Oceanibaculum</taxon>
    </lineage>
</organism>
<keyword evidence="3" id="KW-0547">Nucleotide-binding</keyword>
<evidence type="ECO:0000256" key="3">
    <source>
        <dbReference type="PROSITE-ProRule" id="PRU00409"/>
    </source>
</evidence>
<keyword evidence="1" id="KW-0816">Tricarboxylic acid cycle</keyword>
<dbReference type="RefSeq" id="WP_067555321.1">
    <property type="nucleotide sequence ID" value="NZ_LPXN01000102.1"/>
</dbReference>
<dbReference type="InterPro" id="IPR003781">
    <property type="entry name" value="CoA-bd"/>
</dbReference>
<dbReference type="EMBL" id="LPXN01000102">
    <property type="protein sequence ID" value="KZD08966.1"/>
    <property type="molecule type" value="Genomic_DNA"/>
</dbReference>
<accession>A0A154W5Z8</accession>
<evidence type="ECO:0000256" key="2">
    <source>
        <dbReference type="ARBA" id="ARBA00060888"/>
    </source>
</evidence>
<dbReference type="GO" id="GO:0046872">
    <property type="term" value="F:metal ion binding"/>
    <property type="evidence" value="ECO:0007669"/>
    <property type="project" value="InterPro"/>
</dbReference>